<organism evidence="4 5">
    <name type="scientific">Acidovorax cavernicola</name>
    <dbReference type="NCBI Taxonomy" id="1675792"/>
    <lineage>
        <taxon>Bacteria</taxon>
        <taxon>Pseudomonadati</taxon>
        <taxon>Pseudomonadota</taxon>
        <taxon>Betaproteobacteria</taxon>
        <taxon>Burkholderiales</taxon>
        <taxon>Comamonadaceae</taxon>
        <taxon>Acidovorax</taxon>
    </lineage>
</organism>
<dbReference type="SMART" id="SM00248">
    <property type="entry name" value="ANK"/>
    <property type="match status" value="3"/>
</dbReference>
<sequence length="218" mass="23186">MRQPSKTSLFAAAKRWDAATVASILAQAPELANASDPKGRTALHLACGIAPGGAQLAESHGLETVAALLAAGCELEREVPMDEDEDDFRATPLWYAVARGENLPLVTFLVARGANASYSLWAAVWRDDEAMCRVLLGAKPELNPRAHGETPIFYAARLQRLKTLQLLIDAGADAAIADPKGRNALDIARARRLPAPLVSRLEALVDSATSHSTARSAS</sequence>
<evidence type="ECO:0000256" key="3">
    <source>
        <dbReference type="PROSITE-ProRule" id="PRU00023"/>
    </source>
</evidence>
<dbReference type="PROSITE" id="PS50297">
    <property type="entry name" value="ANK_REP_REGION"/>
    <property type="match status" value="1"/>
</dbReference>
<dbReference type="AlphaFoldDB" id="A0A9X8D6H0"/>
<feature type="repeat" description="ANK" evidence="3">
    <location>
        <begin position="147"/>
        <end position="179"/>
    </location>
</feature>
<keyword evidence="5" id="KW-1185">Reference proteome</keyword>
<dbReference type="EMBL" id="QXMN01000008">
    <property type="protein sequence ID" value="RIX82051.1"/>
    <property type="molecule type" value="Genomic_DNA"/>
</dbReference>
<dbReference type="InterPro" id="IPR036770">
    <property type="entry name" value="Ankyrin_rpt-contain_sf"/>
</dbReference>
<reference evidence="4 5" key="1">
    <citation type="submission" date="2018-09" db="EMBL/GenBank/DDBJ databases">
        <title>Acidovorax cavernicola nov. sp. isolated from Gruta de las Maravillas (Aracena, Spain).</title>
        <authorList>
            <person name="Jurado V."/>
            <person name="Gutierrez-Patricio S."/>
            <person name="Gonzalez-Pimentel J.L."/>
            <person name="Miller A.Z."/>
            <person name="Laiz L."/>
            <person name="Saiz-Jimenez C."/>
        </authorList>
    </citation>
    <scope>NUCLEOTIDE SEQUENCE [LARGE SCALE GENOMIC DNA]</scope>
    <source>
        <strain evidence="4 5">1011MAR4D40.2</strain>
    </source>
</reference>
<evidence type="ECO:0000256" key="1">
    <source>
        <dbReference type="ARBA" id="ARBA00022737"/>
    </source>
</evidence>
<gene>
    <name evidence="4" type="ORF">D3H34_09805</name>
</gene>
<dbReference type="PROSITE" id="PS50088">
    <property type="entry name" value="ANK_REPEAT"/>
    <property type="match status" value="1"/>
</dbReference>
<dbReference type="Proteomes" id="UP000265619">
    <property type="component" value="Unassembled WGS sequence"/>
</dbReference>
<evidence type="ECO:0000256" key="2">
    <source>
        <dbReference type="ARBA" id="ARBA00023043"/>
    </source>
</evidence>
<dbReference type="PANTHER" id="PTHR24198:SF165">
    <property type="entry name" value="ANKYRIN REPEAT-CONTAINING PROTEIN-RELATED"/>
    <property type="match status" value="1"/>
</dbReference>
<dbReference type="InterPro" id="IPR002110">
    <property type="entry name" value="Ankyrin_rpt"/>
</dbReference>
<evidence type="ECO:0000313" key="5">
    <source>
        <dbReference type="Proteomes" id="UP000265619"/>
    </source>
</evidence>
<protein>
    <submittedName>
        <fullName evidence="4">Ankyrin repeat domain-containing protein</fullName>
    </submittedName>
</protein>
<accession>A0A9X8D6H0</accession>
<evidence type="ECO:0000313" key="4">
    <source>
        <dbReference type="EMBL" id="RIX82051.1"/>
    </source>
</evidence>
<dbReference type="SUPFAM" id="SSF48403">
    <property type="entry name" value="Ankyrin repeat"/>
    <property type="match status" value="1"/>
</dbReference>
<dbReference type="Pfam" id="PF12796">
    <property type="entry name" value="Ank_2"/>
    <property type="match status" value="1"/>
</dbReference>
<name>A0A9X8D6H0_9BURK</name>
<dbReference type="Gene3D" id="1.25.40.20">
    <property type="entry name" value="Ankyrin repeat-containing domain"/>
    <property type="match status" value="2"/>
</dbReference>
<comment type="caution">
    <text evidence="4">The sequence shown here is derived from an EMBL/GenBank/DDBJ whole genome shotgun (WGS) entry which is preliminary data.</text>
</comment>
<keyword evidence="2 3" id="KW-0040">ANK repeat</keyword>
<keyword evidence="1" id="KW-0677">Repeat</keyword>
<dbReference type="RefSeq" id="WP_119553260.1">
    <property type="nucleotide sequence ID" value="NZ_QXMN01000008.1"/>
</dbReference>
<dbReference type="OrthoDB" id="8851370at2"/>
<proteinExistence type="predicted"/>
<dbReference type="PANTHER" id="PTHR24198">
    <property type="entry name" value="ANKYRIN REPEAT AND PROTEIN KINASE DOMAIN-CONTAINING PROTEIN"/>
    <property type="match status" value="1"/>
</dbReference>